<protein>
    <recommendedName>
        <fullName evidence="3">NmrA-like domain-containing protein</fullName>
    </recommendedName>
</protein>
<dbReference type="Gene3D" id="3.90.25.10">
    <property type="entry name" value="UDP-galactose 4-epimerase, domain 1"/>
    <property type="match status" value="1"/>
</dbReference>
<dbReference type="InterPro" id="IPR045312">
    <property type="entry name" value="PCBER-like"/>
</dbReference>
<evidence type="ECO:0000256" key="2">
    <source>
        <dbReference type="ARBA" id="ARBA00023002"/>
    </source>
</evidence>
<dbReference type="EMBL" id="CM018038">
    <property type="protein sequence ID" value="KAA8538611.1"/>
    <property type="molecule type" value="Genomic_DNA"/>
</dbReference>
<dbReference type="Proteomes" id="UP000325577">
    <property type="component" value="Linkage Group LG15"/>
</dbReference>
<evidence type="ECO:0000313" key="4">
    <source>
        <dbReference type="EMBL" id="KAA8538611.1"/>
    </source>
</evidence>
<proteinExistence type="predicted"/>
<dbReference type="InterPro" id="IPR050608">
    <property type="entry name" value="NmrA-type/Isoflavone_red_sf"/>
</dbReference>
<dbReference type="Pfam" id="PF05368">
    <property type="entry name" value="NmrA"/>
    <property type="match status" value="1"/>
</dbReference>
<reference evidence="4 5" key="1">
    <citation type="submission" date="2019-09" db="EMBL/GenBank/DDBJ databases">
        <title>A chromosome-level genome assembly of the Chinese tupelo Nyssa sinensis.</title>
        <authorList>
            <person name="Yang X."/>
            <person name="Kang M."/>
            <person name="Yang Y."/>
            <person name="Xiong H."/>
            <person name="Wang M."/>
            <person name="Zhang Z."/>
            <person name="Wang Z."/>
            <person name="Wu H."/>
            <person name="Ma T."/>
            <person name="Liu J."/>
            <person name="Xi Z."/>
        </authorList>
    </citation>
    <scope>NUCLEOTIDE SEQUENCE [LARGE SCALE GENOMIC DNA]</scope>
    <source>
        <strain evidence="4">J267</strain>
        <tissue evidence="4">Leaf</tissue>
    </source>
</reference>
<dbReference type="OrthoDB" id="419598at2759"/>
<keyword evidence="2" id="KW-0560">Oxidoreductase</keyword>
<gene>
    <name evidence="4" type="ORF">F0562_028195</name>
</gene>
<dbReference type="InterPro" id="IPR008030">
    <property type="entry name" value="NmrA-like"/>
</dbReference>
<evidence type="ECO:0000313" key="5">
    <source>
        <dbReference type="Proteomes" id="UP000325577"/>
    </source>
</evidence>
<organism evidence="4 5">
    <name type="scientific">Nyssa sinensis</name>
    <dbReference type="NCBI Taxonomy" id="561372"/>
    <lineage>
        <taxon>Eukaryota</taxon>
        <taxon>Viridiplantae</taxon>
        <taxon>Streptophyta</taxon>
        <taxon>Embryophyta</taxon>
        <taxon>Tracheophyta</taxon>
        <taxon>Spermatophyta</taxon>
        <taxon>Magnoliopsida</taxon>
        <taxon>eudicotyledons</taxon>
        <taxon>Gunneridae</taxon>
        <taxon>Pentapetalae</taxon>
        <taxon>asterids</taxon>
        <taxon>Cornales</taxon>
        <taxon>Nyssaceae</taxon>
        <taxon>Nyssa</taxon>
    </lineage>
</organism>
<dbReference type="PANTHER" id="PTHR43349">
    <property type="entry name" value="PINORESINOL REDUCTASE-RELATED"/>
    <property type="match status" value="1"/>
</dbReference>
<feature type="domain" description="NmrA-like" evidence="3">
    <location>
        <begin position="6"/>
        <end position="299"/>
    </location>
</feature>
<dbReference type="Gene3D" id="3.40.50.720">
    <property type="entry name" value="NAD(P)-binding Rossmann-like Domain"/>
    <property type="match status" value="1"/>
</dbReference>
<dbReference type="CDD" id="cd05259">
    <property type="entry name" value="PCBER_SDR_a"/>
    <property type="match status" value="1"/>
</dbReference>
<evidence type="ECO:0000256" key="1">
    <source>
        <dbReference type="ARBA" id="ARBA00022857"/>
    </source>
</evidence>
<dbReference type="PANTHER" id="PTHR43349:SF9">
    <property type="entry name" value="PHENYLCOUMARAN BENZYLIC ETHER REDUCTASE-LIKE PROTEIN"/>
    <property type="match status" value="1"/>
</dbReference>
<keyword evidence="1" id="KW-0521">NADP</keyword>
<accession>A0A5J5BBL0</accession>
<keyword evidence="5" id="KW-1185">Reference proteome</keyword>
<sequence length="317" mass="35576">MASGASKILIFGGTGYIGKFIVRASMMMGNPTYVYGRQLTPTSNPSKISLHNEFQSMGVTIIQGELDEHEKLVSVIKQVDIVIATLGVPQIPQQLKIIEAIKIAGNINRFIPSDFGCEEDKIIVLPPFQACLDEKKKVRRATEAAGIPYTFVSSTCFAEYFFNYLFRPHEQPEELTIYGSGKVNAVFTSEKDIAAYTIRVANDPRTCNRTVFFRPPQNIISQLDLISLWEKKTGRNHTKVHVSGEEIVKLSESTEHPYNMRASILYSLFVEGDTTNFELGVDDIEVSKLYPDFEYTAIERQLDSFEANPSPFEHAAL</sequence>
<dbReference type="AlphaFoldDB" id="A0A5J5BBL0"/>
<dbReference type="InterPro" id="IPR036291">
    <property type="entry name" value="NAD(P)-bd_dom_sf"/>
</dbReference>
<evidence type="ECO:0000259" key="3">
    <source>
        <dbReference type="Pfam" id="PF05368"/>
    </source>
</evidence>
<name>A0A5J5BBL0_9ASTE</name>
<dbReference type="SUPFAM" id="SSF51735">
    <property type="entry name" value="NAD(P)-binding Rossmann-fold domains"/>
    <property type="match status" value="1"/>
</dbReference>
<dbReference type="GO" id="GO:0016491">
    <property type="term" value="F:oxidoreductase activity"/>
    <property type="evidence" value="ECO:0007669"/>
    <property type="project" value="UniProtKB-KW"/>
</dbReference>